<accession>A0A3P7MI74</accession>
<dbReference type="AlphaFoldDB" id="A0A3P7MI74"/>
<feature type="compositionally biased region" description="Polar residues" evidence="1">
    <location>
        <begin position="1"/>
        <end position="13"/>
    </location>
</feature>
<feature type="region of interest" description="Disordered" evidence="1">
    <location>
        <begin position="1"/>
        <end position="24"/>
    </location>
</feature>
<proteinExistence type="predicted"/>
<organism evidence="2 3">
    <name type="scientific">Dibothriocephalus latus</name>
    <name type="common">Fish tapeworm</name>
    <name type="synonym">Diphyllobothrium latum</name>
    <dbReference type="NCBI Taxonomy" id="60516"/>
    <lineage>
        <taxon>Eukaryota</taxon>
        <taxon>Metazoa</taxon>
        <taxon>Spiralia</taxon>
        <taxon>Lophotrochozoa</taxon>
        <taxon>Platyhelminthes</taxon>
        <taxon>Cestoda</taxon>
        <taxon>Eucestoda</taxon>
        <taxon>Diphyllobothriidea</taxon>
        <taxon>Diphyllobothriidae</taxon>
        <taxon>Dibothriocephalus</taxon>
    </lineage>
</organism>
<dbReference type="EMBL" id="UYRU01078493">
    <property type="protein sequence ID" value="VDN29215.1"/>
    <property type="molecule type" value="Genomic_DNA"/>
</dbReference>
<protein>
    <submittedName>
        <fullName evidence="2">Uncharacterized protein</fullName>
    </submittedName>
</protein>
<gene>
    <name evidence="2" type="ORF">DILT_LOCUS15324</name>
</gene>
<keyword evidence="3" id="KW-1185">Reference proteome</keyword>
<evidence type="ECO:0000313" key="3">
    <source>
        <dbReference type="Proteomes" id="UP000281553"/>
    </source>
</evidence>
<evidence type="ECO:0000313" key="2">
    <source>
        <dbReference type="EMBL" id="VDN29215.1"/>
    </source>
</evidence>
<name>A0A3P7MI74_DIBLA</name>
<feature type="region of interest" description="Disordered" evidence="1">
    <location>
        <begin position="37"/>
        <end position="69"/>
    </location>
</feature>
<reference evidence="2 3" key="1">
    <citation type="submission" date="2018-11" db="EMBL/GenBank/DDBJ databases">
        <authorList>
            <consortium name="Pathogen Informatics"/>
        </authorList>
    </citation>
    <scope>NUCLEOTIDE SEQUENCE [LARGE SCALE GENOMIC DNA]</scope>
</reference>
<evidence type="ECO:0000256" key="1">
    <source>
        <dbReference type="SAM" id="MobiDB-lite"/>
    </source>
</evidence>
<feature type="non-terminal residue" evidence="2">
    <location>
        <position position="125"/>
    </location>
</feature>
<sequence>MNSFESTASNPNCENLPRIRPARKTLSGPVRHLFKRLSGVPAESSPPKISKLDLSETAPPKRPSFSKWRRRRSVFRERPLPVEVDTLAKTGLQGTDPAAAIDATATNKHLLGLNQTDFPVCHVPA</sequence>
<dbReference type="Proteomes" id="UP000281553">
    <property type="component" value="Unassembled WGS sequence"/>
</dbReference>